<evidence type="ECO:0000256" key="1">
    <source>
        <dbReference type="SAM" id="SignalP"/>
    </source>
</evidence>
<dbReference type="Proteomes" id="UP000230709">
    <property type="component" value="Chromosome"/>
</dbReference>
<accession>A0A2D2D602</accession>
<sequence>MRMATLFLALLLALPVSCAAAQAATAEIHSERPFGYFVGDLIHAFVDIRAEADADLRPASLPSPGPLTISLDLRDSRLEPIAAAEGRRWRLHLTYQTFYVSLDVRDIKIPGFTLIVARPGGDEPLSVPSWSVGVAPLREVTPTKAQEAVDYLRPDGDPPRIGERERERVTMALAAATLLALLLVARDRAIPPFHSRSVRRFARLARRLGPLEWRPADAAQTIEAMQSLHRAIDATAGRSVLSSDLPAFLDAHPQFAPAEAALRRFFDLSERLFYGDAAARDDDMAEIAAVARALARRERAR</sequence>
<protein>
    <submittedName>
        <fullName evidence="2">Nonribosomal peptide synthetase MxaA</fullName>
    </submittedName>
</protein>
<keyword evidence="1" id="KW-0732">Signal</keyword>
<gene>
    <name evidence="2" type="ORF">CQW49_14460</name>
</gene>
<name>A0A2D2D602_METT3</name>
<dbReference type="STRING" id="595536.GCA_000178815_02279"/>
<evidence type="ECO:0000313" key="2">
    <source>
        <dbReference type="EMBL" id="ATQ70403.1"/>
    </source>
</evidence>
<dbReference type="KEGG" id="mtw:CQW49_14460"/>
<reference evidence="3" key="1">
    <citation type="submission" date="2017-10" db="EMBL/GenBank/DDBJ databases">
        <title>Completed PacBio SMRT sequence of Methylosinus trichosporium OB3b reveals presence of a third large plasmid.</title>
        <authorList>
            <person name="Charles T.C."/>
            <person name="Lynch M.D.J."/>
            <person name="Heil J.R."/>
            <person name="Cheng J."/>
        </authorList>
    </citation>
    <scope>NUCLEOTIDE SEQUENCE [LARGE SCALE GENOMIC DNA]</scope>
    <source>
        <strain evidence="3">OB3b</strain>
    </source>
</reference>
<dbReference type="EMBL" id="CP023737">
    <property type="protein sequence ID" value="ATQ70403.1"/>
    <property type="molecule type" value="Genomic_DNA"/>
</dbReference>
<dbReference type="AlphaFoldDB" id="A0A2D2D602"/>
<keyword evidence="3" id="KW-1185">Reference proteome</keyword>
<organism evidence="2 3">
    <name type="scientific">Methylosinus trichosporium (strain ATCC 35070 / NCIMB 11131 / UNIQEM 75 / OB3b)</name>
    <dbReference type="NCBI Taxonomy" id="595536"/>
    <lineage>
        <taxon>Bacteria</taxon>
        <taxon>Pseudomonadati</taxon>
        <taxon>Pseudomonadota</taxon>
        <taxon>Alphaproteobacteria</taxon>
        <taxon>Hyphomicrobiales</taxon>
        <taxon>Methylocystaceae</taxon>
        <taxon>Methylosinus</taxon>
    </lineage>
</organism>
<evidence type="ECO:0000313" key="3">
    <source>
        <dbReference type="Proteomes" id="UP000230709"/>
    </source>
</evidence>
<feature type="chain" id="PRO_5013938006" evidence="1">
    <location>
        <begin position="24"/>
        <end position="301"/>
    </location>
</feature>
<proteinExistence type="predicted"/>
<feature type="signal peptide" evidence="1">
    <location>
        <begin position="1"/>
        <end position="23"/>
    </location>
</feature>